<keyword evidence="3" id="KW-0808">Transferase</keyword>
<accession>A0A0C3QP89</accession>
<keyword evidence="10" id="KW-1185">Reference proteome</keyword>
<dbReference type="GO" id="GO:0035269">
    <property type="term" value="P:protein O-linked glycosylation via mannose"/>
    <property type="evidence" value="ECO:0007669"/>
    <property type="project" value="TreeGrafter"/>
</dbReference>
<dbReference type="EMBL" id="KN822976">
    <property type="protein sequence ID" value="KIO30046.1"/>
    <property type="molecule type" value="Genomic_DNA"/>
</dbReference>
<evidence type="ECO:0000256" key="7">
    <source>
        <dbReference type="ARBA" id="ARBA00023180"/>
    </source>
</evidence>
<dbReference type="OrthoDB" id="529273at2759"/>
<evidence type="ECO:0000256" key="3">
    <source>
        <dbReference type="ARBA" id="ARBA00022679"/>
    </source>
</evidence>
<proteinExistence type="predicted"/>
<reference evidence="9 10" key="1">
    <citation type="submission" date="2014-04" db="EMBL/GenBank/DDBJ databases">
        <authorList>
            <consortium name="DOE Joint Genome Institute"/>
            <person name="Kuo A."/>
            <person name="Girlanda M."/>
            <person name="Perotto S."/>
            <person name="Kohler A."/>
            <person name="Nagy L.G."/>
            <person name="Floudas D."/>
            <person name="Copeland A."/>
            <person name="Barry K.W."/>
            <person name="Cichocki N."/>
            <person name="Veneault-Fourrey C."/>
            <person name="LaButti K."/>
            <person name="Lindquist E.A."/>
            <person name="Lipzen A."/>
            <person name="Lundell T."/>
            <person name="Morin E."/>
            <person name="Murat C."/>
            <person name="Sun H."/>
            <person name="Tunlid A."/>
            <person name="Henrissat B."/>
            <person name="Grigoriev I.V."/>
            <person name="Hibbett D.S."/>
            <person name="Martin F."/>
            <person name="Nordberg H.P."/>
            <person name="Cantor M.N."/>
            <person name="Hua S.X."/>
        </authorList>
    </citation>
    <scope>NUCLEOTIDE SEQUENCE [LARGE SCALE GENOMIC DNA]</scope>
    <source>
        <strain evidence="9 10">MUT 4182</strain>
    </source>
</reference>
<dbReference type="Proteomes" id="UP000054248">
    <property type="component" value="Unassembled WGS sequence"/>
</dbReference>
<evidence type="ECO:0000256" key="1">
    <source>
        <dbReference type="ARBA" id="ARBA00004167"/>
    </source>
</evidence>
<keyword evidence="4" id="KW-0812">Transmembrane</keyword>
<reference evidence="10" key="2">
    <citation type="submission" date="2015-01" db="EMBL/GenBank/DDBJ databases">
        <title>Evolutionary Origins and Diversification of the Mycorrhizal Mutualists.</title>
        <authorList>
            <consortium name="DOE Joint Genome Institute"/>
            <consortium name="Mycorrhizal Genomics Consortium"/>
            <person name="Kohler A."/>
            <person name="Kuo A."/>
            <person name="Nagy L.G."/>
            <person name="Floudas D."/>
            <person name="Copeland A."/>
            <person name="Barry K.W."/>
            <person name="Cichocki N."/>
            <person name="Veneault-Fourrey C."/>
            <person name="LaButti K."/>
            <person name="Lindquist E.A."/>
            <person name="Lipzen A."/>
            <person name="Lundell T."/>
            <person name="Morin E."/>
            <person name="Murat C."/>
            <person name="Riley R."/>
            <person name="Ohm R."/>
            <person name="Sun H."/>
            <person name="Tunlid A."/>
            <person name="Henrissat B."/>
            <person name="Grigoriev I.V."/>
            <person name="Hibbett D.S."/>
            <person name="Martin F."/>
        </authorList>
    </citation>
    <scope>NUCLEOTIDE SEQUENCE [LARGE SCALE GENOMIC DNA]</scope>
    <source>
        <strain evidence="10">MUT 4182</strain>
    </source>
</reference>
<evidence type="ECO:0000313" key="9">
    <source>
        <dbReference type="EMBL" id="KIO30046.1"/>
    </source>
</evidence>
<protein>
    <recommendedName>
        <fullName evidence="8">Glycosyltransferase 61 catalytic domain-containing protein</fullName>
    </recommendedName>
</protein>
<name>A0A0C3QP89_9AGAM</name>
<dbReference type="HOGENOM" id="CLU_033167_0_0_1"/>
<evidence type="ECO:0000256" key="6">
    <source>
        <dbReference type="ARBA" id="ARBA00023136"/>
    </source>
</evidence>
<dbReference type="PANTHER" id="PTHR20961">
    <property type="entry name" value="GLYCOSYLTRANSFERASE"/>
    <property type="match status" value="1"/>
</dbReference>
<evidence type="ECO:0000313" key="10">
    <source>
        <dbReference type="Proteomes" id="UP000054248"/>
    </source>
</evidence>
<dbReference type="GO" id="GO:0097363">
    <property type="term" value="F:protein O-acetylglucosaminyltransferase activity"/>
    <property type="evidence" value="ECO:0007669"/>
    <property type="project" value="TreeGrafter"/>
</dbReference>
<dbReference type="AlphaFoldDB" id="A0A0C3QP89"/>
<keyword evidence="5" id="KW-1133">Transmembrane helix</keyword>
<dbReference type="Pfam" id="PF04577">
    <property type="entry name" value="Glyco_transf_61"/>
    <property type="match status" value="1"/>
</dbReference>
<evidence type="ECO:0000256" key="5">
    <source>
        <dbReference type="ARBA" id="ARBA00022989"/>
    </source>
</evidence>
<keyword evidence="7" id="KW-0325">Glycoprotein</keyword>
<dbReference type="PANTHER" id="PTHR20961:SF38">
    <property type="entry name" value="PROTEIN O-LINKED-MANNOSE BETA-1,4-N-ACETYLGLUCOSAMINYLTRANSFERASE 2"/>
    <property type="match status" value="1"/>
</dbReference>
<evidence type="ECO:0000256" key="2">
    <source>
        <dbReference type="ARBA" id="ARBA00022676"/>
    </source>
</evidence>
<comment type="subcellular location">
    <subcellularLocation>
        <location evidence="1">Membrane</location>
        <topology evidence="1">Single-pass membrane protein</topology>
    </subcellularLocation>
</comment>
<dbReference type="GO" id="GO:0005783">
    <property type="term" value="C:endoplasmic reticulum"/>
    <property type="evidence" value="ECO:0007669"/>
    <property type="project" value="TreeGrafter"/>
</dbReference>
<dbReference type="STRING" id="1051891.A0A0C3QP89"/>
<dbReference type="InterPro" id="IPR049625">
    <property type="entry name" value="Glyco_transf_61_cat"/>
</dbReference>
<dbReference type="GO" id="GO:0016020">
    <property type="term" value="C:membrane"/>
    <property type="evidence" value="ECO:0007669"/>
    <property type="project" value="UniProtKB-SubCell"/>
</dbReference>
<organism evidence="9 10">
    <name type="scientific">Tulasnella calospora MUT 4182</name>
    <dbReference type="NCBI Taxonomy" id="1051891"/>
    <lineage>
        <taxon>Eukaryota</taxon>
        <taxon>Fungi</taxon>
        <taxon>Dikarya</taxon>
        <taxon>Basidiomycota</taxon>
        <taxon>Agaricomycotina</taxon>
        <taxon>Agaricomycetes</taxon>
        <taxon>Cantharellales</taxon>
        <taxon>Tulasnellaceae</taxon>
        <taxon>Tulasnella</taxon>
    </lineage>
</organism>
<dbReference type="InterPro" id="IPR007657">
    <property type="entry name" value="Glycosyltransferase_61"/>
</dbReference>
<keyword evidence="2" id="KW-0328">Glycosyltransferase</keyword>
<gene>
    <name evidence="9" type="ORF">M407DRAFT_69757</name>
</gene>
<keyword evidence="6" id="KW-0472">Membrane</keyword>
<feature type="domain" description="Glycosyltransferase 61 catalytic" evidence="8">
    <location>
        <begin position="196"/>
        <end position="314"/>
    </location>
</feature>
<sequence>GFTVLDNLYALNGTMYIVSDKPSLFPEVRMMTSSGAKIESGPDTEGRLEPTDKDLRIIPVKQAKELFGQQAGSVNGVSFMNSDNPQYITHYYHFSAELLFGLWRTYTSLDADIQSNGATILPPPSRFIFTHTTHEHWRDYASMNQWIFHAAFPSASLEFQGDWEDRANMEMGWVYDRVVLADRAAVTRSKAWYETWRFANPGAGWWWTPIRRNVLKFASAGKKSGARDEAQKQGKPVVTYVSRQGWGRRMLKQEDHEVLVSELKRLEQEEGYELNIVHMEELTREEQLVLAGKTDILMGVHGNGLTALLWMEPKPHSTVMEFFCPGGFARDYEWTANRLGISHYGFWGNRYFSSPDLPPRAYPEGFQGNEIPLDGEAVANLVVHQLSLNDEADD</sequence>
<evidence type="ECO:0000256" key="4">
    <source>
        <dbReference type="ARBA" id="ARBA00022692"/>
    </source>
</evidence>
<evidence type="ECO:0000259" key="8">
    <source>
        <dbReference type="Pfam" id="PF04577"/>
    </source>
</evidence>
<feature type="non-terminal residue" evidence="9">
    <location>
        <position position="1"/>
    </location>
</feature>